<feature type="compositionally biased region" description="Basic residues" evidence="2">
    <location>
        <begin position="1"/>
        <end position="13"/>
    </location>
</feature>
<dbReference type="InterPro" id="IPR005135">
    <property type="entry name" value="Endo/exonuclease/phosphatase"/>
</dbReference>
<dbReference type="Pfam" id="PF03372">
    <property type="entry name" value="Exo_endo_phos"/>
    <property type="match status" value="1"/>
</dbReference>
<feature type="region of interest" description="Disordered" evidence="2">
    <location>
        <begin position="1"/>
        <end position="31"/>
    </location>
</feature>
<gene>
    <name evidence="4" type="ORF">MAR_033652</name>
</gene>
<keyword evidence="1" id="KW-0175">Coiled coil</keyword>
<evidence type="ECO:0000256" key="2">
    <source>
        <dbReference type="SAM" id="MobiDB-lite"/>
    </source>
</evidence>
<evidence type="ECO:0000256" key="1">
    <source>
        <dbReference type="SAM" id="Coils"/>
    </source>
</evidence>
<dbReference type="Proteomes" id="UP001164746">
    <property type="component" value="Chromosome 17"/>
</dbReference>
<keyword evidence="5" id="KW-1185">Reference proteome</keyword>
<accession>A0ABY7GAF8</accession>
<sequence length="574" mass="64077">MSSKAKKPSKRKEKFSSNSSDEGLTLKQGRCGSLDDSERDFNLSVSDVINEANSVLYSEQQTCGDGNVTLGVQDMASGSSKEGYSDLSVKIDQVLSIVGDMKVTQEGMKRTLESKIDNLKNEMMKNIDTKLKSLKNEISLDIGKETSRIDGLMDSMKDIQVRLRAVEDGTPTPAEPREVDHLNDPDYCIIATGIPKQDDEDLFEKANSLIRALGENVYSRVTVTGTIRLPSKLRGKPGPLKISFGSTPEKVLVLRHKMKLKDMENYQDVFIKSSKSHAERLIELNARTILRQLPQGAGYRVDANGRIRPRPEQQPAAARDSDTPRPIGSPIHIVHINVCGWTKDNENLRIALLNYFDADIISVCETHLSDRNVLNVDGYSWFGFNRTEIHRNAPKASDGVGLLVKQSVVNEYDVAIVDRVYDGIIAVSFTNKATGSDFIVFSCYLPPEGSTRGRDAQGFFAHLLTQIYAHANYDQMVVCSDFNSRIGSLSDLLTECDIIPERNVKIETDYNAQLYGPSTVSLTPREARYNLRRIPSDFMDSDRVKTALISLITQIEISRETQENIDCIYQLLCD</sequence>
<feature type="non-terminal residue" evidence="4">
    <location>
        <position position="574"/>
    </location>
</feature>
<feature type="domain" description="Endonuclease/exonuclease/phosphatase" evidence="3">
    <location>
        <begin position="337"/>
        <end position="468"/>
    </location>
</feature>
<dbReference type="EMBL" id="CP111028">
    <property type="protein sequence ID" value="WAR31110.1"/>
    <property type="molecule type" value="Genomic_DNA"/>
</dbReference>
<organism evidence="4 5">
    <name type="scientific">Mya arenaria</name>
    <name type="common">Soft-shell clam</name>
    <dbReference type="NCBI Taxonomy" id="6604"/>
    <lineage>
        <taxon>Eukaryota</taxon>
        <taxon>Metazoa</taxon>
        <taxon>Spiralia</taxon>
        <taxon>Lophotrochozoa</taxon>
        <taxon>Mollusca</taxon>
        <taxon>Bivalvia</taxon>
        <taxon>Autobranchia</taxon>
        <taxon>Heteroconchia</taxon>
        <taxon>Euheterodonta</taxon>
        <taxon>Imparidentia</taxon>
        <taxon>Neoheterodontei</taxon>
        <taxon>Myida</taxon>
        <taxon>Myoidea</taxon>
        <taxon>Myidae</taxon>
        <taxon>Mya</taxon>
    </lineage>
</organism>
<proteinExistence type="predicted"/>
<dbReference type="SUPFAM" id="SSF56219">
    <property type="entry name" value="DNase I-like"/>
    <property type="match status" value="1"/>
</dbReference>
<feature type="region of interest" description="Disordered" evidence="2">
    <location>
        <begin position="300"/>
        <end position="326"/>
    </location>
</feature>
<evidence type="ECO:0000313" key="5">
    <source>
        <dbReference type="Proteomes" id="UP001164746"/>
    </source>
</evidence>
<dbReference type="Gene3D" id="3.60.10.10">
    <property type="entry name" value="Endonuclease/exonuclease/phosphatase"/>
    <property type="match status" value="1"/>
</dbReference>
<name>A0ABY7GAF8_MYAAR</name>
<evidence type="ECO:0000259" key="3">
    <source>
        <dbReference type="Pfam" id="PF03372"/>
    </source>
</evidence>
<feature type="coiled-coil region" evidence="1">
    <location>
        <begin position="102"/>
        <end position="129"/>
    </location>
</feature>
<evidence type="ECO:0000313" key="4">
    <source>
        <dbReference type="EMBL" id="WAR31110.1"/>
    </source>
</evidence>
<dbReference type="InterPro" id="IPR036691">
    <property type="entry name" value="Endo/exonu/phosph_ase_sf"/>
</dbReference>
<reference evidence="4" key="1">
    <citation type="submission" date="2022-11" db="EMBL/GenBank/DDBJ databases">
        <title>Centuries of genome instability and evolution in soft-shell clam transmissible cancer (bioRxiv).</title>
        <authorList>
            <person name="Hart S.F.M."/>
            <person name="Yonemitsu M.A."/>
            <person name="Giersch R.M."/>
            <person name="Beal B.F."/>
            <person name="Arriagada G."/>
            <person name="Davis B.W."/>
            <person name="Ostrander E.A."/>
            <person name="Goff S.P."/>
            <person name="Metzger M.J."/>
        </authorList>
    </citation>
    <scope>NUCLEOTIDE SEQUENCE</scope>
    <source>
        <strain evidence="4">MELC-2E11</strain>
        <tissue evidence="4">Siphon/mantle</tissue>
    </source>
</reference>
<protein>
    <recommendedName>
        <fullName evidence="3">Endonuclease/exonuclease/phosphatase domain-containing protein</fullName>
    </recommendedName>
</protein>